<reference evidence="1" key="2">
    <citation type="submission" date="2015-07" db="EMBL/GenBank/DDBJ databases">
        <authorList>
            <person name="Noorani M."/>
        </authorList>
    </citation>
    <scope>NUCLEOTIDE SEQUENCE</scope>
    <source>
        <strain evidence="1">Yugu1</strain>
    </source>
</reference>
<dbReference type="EMBL" id="CM003534">
    <property type="protein sequence ID" value="RCV35250.1"/>
    <property type="molecule type" value="Genomic_DNA"/>
</dbReference>
<organism evidence="2 3">
    <name type="scientific">Setaria italica</name>
    <name type="common">Foxtail millet</name>
    <name type="synonym">Panicum italicum</name>
    <dbReference type="NCBI Taxonomy" id="4555"/>
    <lineage>
        <taxon>Eukaryota</taxon>
        <taxon>Viridiplantae</taxon>
        <taxon>Streptophyta</taxon>
        <taxon>Embryophyta</taxon>
        <taxon>Tracheophyta</taxon>
        <taxon>Spermatophyta</taxon>
        <taxon>Magnoliopsida</taxon>
        <taxon>Liliopsida</taxon>
        <taxon>Poales</taxon>
        <taxon>Poaceae</taxon>
        <taxon>PACMAD clade</taxon>
        <taxon>Panicoideae</taxon>
        <taxon>Panicodae</taxon>
        <taxon>Paniceae</taxon>
        <taxon>Cenchrinae</taxon>
        <taxon>Setaria</taxon>
    </lineage>
</organism>
<name>K3YCU9_SETIT</name>
<dbReference type="Proteomes" id="UP000004995">
    <property type="component" value="Unassembled WGS sequence"/>
</dbReference>
<gene>
    <name evidence="1" type="ORF">SETIT_7G225500v2</name>
</gene>
<reference evidence="2" key="3">
    <citation type="submission" date="2018-08" db="UniProtKB">
        <authorList>
            <consortium name="EnsemblPlants"/>
        </authorList>
    </citation>
    <scope>IDENTIFICATION</scope>
    <source>
        <strain evidence="2">Yugu1</strain>
    </source>
</reference>
<keyword evidence="3" id="KW-1185">Reference proteome</keyword>
<dbReference type="HOGENOM" id="CLU_1334920_0_0_1"/>
<dbReference type="FunCoup" id="K3YCU9">
    <property type="interactions" value="304"/>
</dbReference>
<dbReference type="eggNOG" id="ENOG502R62T">
    <property type="taxonomic scope" value="Eukaryota"/>
</dbReference>
<evidence type="ECO:0000313" key="2">
    <source>
        <dbReference type="EnsemblPlants" id="KQK98767"/>
    </source>
</evidence>
<proteinExistence type="predicted"/>
<protein>
    <submittedName>
        <fullName evidence="1 2">Uncharacterized protein</fullName>
    </submittedName>
</protein>
<accession>K3YCU9</accession>
<evidence type="ECO:0000313" key="1">
    <source>
        <dbReference type="EMBL" id="RCV35250.1"/>
    </source>
</evidence>
<dbReference type="EnsemblPlants" id="KQK98767">
    <property type="protein sequence ID" value="KQK98767"/>
    <property type="gene ID" value="SETIT_012049mg"/>
</dbReference>
<dbReference type="EMBL" id="AGNK02004500">
    <property type="status" value="NOT_ANNOTATED_CDS"/>
    <property type="molecule type" value="Genomic_DNA"/>
</dbReference>
<reference evidence="1 3" key="1">
    <citation type="journal article" date="2012" name="Nat. Biotechnol.">
        <title>Reference genome sequence of the model plant Setaria.</title>
        <authorList>
            <person name="Bennetzen J.L."/>
            <person name="Schmutz J."/>
            <person name="Wang H."/>
            <person name="Percifield R."/>
            <person name="Hawkins J."/>
            <person name="Pontaroli A.C."/>
            <person name="Estep M."/>
            <person name="Feng L."/>
            <person name="Vaughn J.N."/>
            <person name="Grimwood J."/>
            <person name="Jenkins J."/>
            <person name="Barry K."/>
            <person name="Lindquist E."/>
            <person name="Hellsten U."/>
            <person name="Deshpande S."/>
            <person name="Wang X."/>
            <person name="Wu X."/>
            <person name="Mitros T."/>
            <person name="Triplett J."/>
            <person name="Yang X."/>
            <person name="Ye C.Y."/>
            <person name="Mauro-Herrera M."/>
            <person name="Wang L."/>
            <person name="Li P."/>
            <person name="Sharma M."/>
            <person name="Sharma R."/>
            <person name="Ronald P.C."/>
            <person name="Panaud O."/>
            <person name="Kellogg E.A."/>
            <person name="Brutnell T.P."/>
            <person name="Doust A.N."/>
            <person name="Tuskan G.A."/>
            <person name="Rokhsar D."/>
            <person name="Devos K.M."/>
        </authorList>
    </citation>
    <scope>NUCLEOTIDE SEQUENCE [LARGE SCALE GENOMIC DNA]</scope>
    <source>
        <strain evidence="3">cv. Yugu1</strain>
        <strain evidence="1">Yugu1</strain>
    </source>
</reference>
<dbReference type="AlphaFoldDB" id="K3YCU9"/>
<dbReference type="OMA" id="SCAGTRW"/>
<dbReference type="Gramene" id="KQK98767">
    <property type="protein sequence ID" value="KQK98767"/>
    <property type="gene ID" value="SETIT_012049mg"/>
</dbReference>
<evidence type="ECO:0000313" key="3">
    <source>
        <dbReference type="Proteomes" id="UP000004995"/>
    </source>
</evidence>
<sequence>TRAVIDAQTSNGFKSGRSTGLVRDFFHFLLTAVQGEDPETSRVTNFVETASLGLNYRHESGLLVITPSIILIIDAIPMAKFLRKMTTGGAEVLRNLVKFIKSKGLVEGDELKPLCNKLIEVSTKIDEALPEATEAALLVSCSSCAGTRWPLPRSLQSRWLKSTRPRHLAPLEAKVLHRTMKNAYRDTQILLKVTPVDLPDLNPFDV</sequence>